<evidence type="ECO:0000313" key="10">
    <source>
        <dbReference type="EMBL" id="KAA5611702.1"/>
    </source>
</evidence>
<dbReference type="GO" id="GO:0030288">
    <property type="term" value="C:outer membrane-bounded periplasmic space"/>
    <property type="evidence" value="ECO:0007669"/>
    <property type="project" value="InterPro"/>
</dbReference>
<evidence type="ECO:0000256" key="1">
    <source>
        <dbReference type="ARBA" id="ARBA00022670"/>
    </source>
</evidence>
<organism evidence="10 11">
    <name type="scientific">Rhodovastum atsumiense</name>
    <dbReference type="NCBI Taxonomy" id="504468"/>
    <lineage>
        <taxon>Bacteria</taxon>
        <taxon>Pseudomonadati</taxon>
        <taxon>Pseudomonadota</taxon>
        <taxon>Alphaproteobacteria</taxon>
        <taxon>Acetobacterales</taxon>
        <taxon>Acetobacteraceae</taxon>
        <taxon>Rhodovastum</taxon>
    </lineage>
</organism>
<dbReference type="Pfam" id="PF03411">
    <property type="entry name" value="Peptidase_M74"/>
    <property type="match status" value="1"/>
</dbReference>
<keyword evidence="1" id="KW-0645">Protease</keyword>
<dbReference type="GO" id="GO:0046872">
    <property type="term" value="F:metal ion binding"/>
    <property type="evidence" value="ECO:0007669"/>
    <property type="project" value="UniProtKB-KW"/>
</dbReference>
<feature type="signal peptide" evidence="9">
    <location>
        <begin position="1"/>
        <end position="22"/>
    </location>
</feature>
<comment type="caution">
    <text evidence="10">The sequence shown here is derived from an EMBL/GenBank/DDBJ whole genome shotgun (WGS) entry which is preliminary data.</text>
</comment>
<dbReference type="SUPFAM" id="SSF55166">
    <property type="entry name" value="Hedgehog/DD-peptidase"/>
    <property type="match status" value="1"/>
</dbReference>
<reference evidence="10 11" key="1">
    <citation type="submission" date="2019-09" db="EMBL/GenBank/DDBJ databases">
        <title>Genome sequence of Rhodovastum atsumiense, a diverse member of the Acetobacteraceae family of non-sulfur purple photosynthetic bacteria.</title>
        <authorList>
            <person name="Meyer T."/>
            <person name="Kyndt J."/>
        </authorList>
    </citation>
    <scope>NUCLEOTIDE SEQUENCE [LARGE SCALE GENOMIC DNA]</scope>
    <source>
        <strain evidence="10 11">DSM 21279</strain>
    </source>
</reference>
<evidence type="ECO:0000256" key="9">
    <source>
        <dbReference type="SAM" id="SignalP"/>
    </source>
</evidence>
<dbReference type="InterPro" id="IPR009045">
    <property type="entry name" value="Zn_M74/Hedgehog-like"/>
</dbReference>
<protein>
    <submittedName>
        <fullName evidence="10">Penicillin-insensitive murein endopeptidase</fullName>
    </submittedName>
</protein>
<evidence type="ECO:0000256" key="4">
    <source>
        <dbReference type="ARBA" id="ARBA00022764"/>
    </source>
</evidence>
<keyword evidence="4" id="KW-0574">Periplasm</keyword>
<keyword evidence="2" id="KW-0479">Metal-binding</keyword>
<dbReference type="RefSeq" id="WP_150041243.1">
    <property type="nucleotide sequence ID" value="NZ_OW485601.1"/>
</dbReference>
<keyword evidence="3 9" id="KW-0732">Signal</keyword>
<feature type="chain" id="PRO_5024324276" evidence="9">
    <location>
        <begin position="23"/>
        <end position="278"/>
    </location>
</feature>
<feature type="disulfide bond" evidence="8">
    <location>
        <begin position="47"/>
        <end position="271"/>
    </location>
</feature>
<sequence>MCRLVFALVPLVLLALSVPGHAQTGAAGGIGPAPGPVRVIGGQGAGCIAGAVALPDTAPGMQTIRASRSSFWGHPDMIATLLRLGRLAQAAGLPDIYMGDISGPRGGPLRGGHVSHQMGIDADIWLDVDPPHPLRLVAEREAIDPPSLVRPDGRAVDPARWRPGHVTLLRLAAGLPRVDRILVNPAIKLQLCREVTGDRSWLRLIRPWWGHASHMHLRLRCPEGQPLCVQAPPPPPGDGCDATLDWWFAQLDLPPKPPGPPRRPPPLPAACQAILGAP</sequence>
<dbReference type="AlphaFoldDB" id="A0A5M6ITW5"/>
<gene>
    <name evidence="10" type="primary">mepA</name>
    <name evidence="10" type="ORF">F1189_12965</name>
</gene>
<evidence type="ECO:0000256" key="8">
    <source>
        <dbReference type="PIRSR" id="PIRSR018455-2"/>
    </source>
</evidence>
<evidence type="ECO:0000256" key="7">
    <source>
        <dbReference type="ARBA" id="ARBA00023049"/>
    </source>
</evidence>
<keyword evidence="8" id="KW-1015">Disulfide bond</keyword>
<evidence type="ECO:0000256" key="6">
    <source>
        <dbReference type="ARBA" id="ARBA00022833"/>
    </source>
</evidence>
<keyword evidence="11" id="KW-1185">Reference proteome</keyword>
<proteinExistence type="predicted"/>
<evidence type="ECO:0000256" key="5">
    <source>
        <dbReference type="ARBA" id="ARBA00022801"/>
    </source>
</evidence>
<evidence type="ECO:0000256" key="3">
    <source>
        <dbReference type="ARBA" id="ARBA00022729"/>
    </source>
</evidence>
<dbReference type="GO" id="GO:0008237">
    <property type="term" value="F:metallopeptidase activity"/>
    <property type="evidence" value="ECO:0007669"/>
    <property type="project" value="UniProtKB-KW"/>
</dbReference>
<evidence type="ECO:0000256" key="2">
    <source>
        <dbReference type="ARBA" id="ARBA00022723"/>
    </source>
</evidence>
<keyword evidence="6" id="KW-0862">Zinc</keyword>
<dbReference type="NCBIfam" id="NF006947">
    <property type="entry name" value="PRK09429.1"/>
    <property type="match status" value="1"/>
</dbReference>
<keyword evidence="5" id="KW-0378">Hydrolase</keyword>
<dbReference type="GO" id="GO:0004252">
    <property type="term" value="F:serine-type endopeptidase activity"/>
    <property type="evidence" value="ECO:0007669"/>
    <property type="project" value="InterPro"/>
</dbReference>
<dbReference type="EMBL" id="VWPK01000018">
    <property type="protein sequence ID" value="KAA5611702.1"/>
    <property type="molecule type" value="Genomic_DNA"/>
</dbReference>
<name>A0A5M6ITW5_9PROT</name>
<accession>A0A5M6ITW5</accession>
<evidence type="ECO:0000313" key="11">
    <source>
        <dbReference type="Proteomes" id="UP000325255"/>
    </source>
</evidence>
<dbReference type="OrthoDB" id="1467367at2"/>
<dbReference type="Gene3D" id="3.30.1380.10">
    <property type="match status" value="1"/>
</dbReference>
<keyword evidence="7" id="KW-0482">Metalloprotease</keyword>
<feature type="disulfide bond" evidence="8">
    <location>
        <begin position="221"/>
        <end position="228"/>
    </location>
</feature>
<dbReference type="GO" id="GO:0006508">
    <property type="term" value="P:proteolysis"/>
    <property type="evidence" value="ECO:0007669"/>
    <property type="project" value="UniProtKB-KW"/>
</dbReference>
<dbReference type="PIRSF" id="PIRSF018455">
    <property type="entry name" value="MepA"/>
    <property type="match status" value="1"/>
</dbReference>
<feature type="disulfide bond" evidence="8">
    <location>
        <begin position="192"/>
        <end position="240"/>
    </location>
</feature>
<dbReference type="Proteomes" id="UP000325255">
    <property type="component" value="Unassembled WGS sequence"/>
</dbReference>
<dbReference type="InterPro" id="IPR005073">
    <property type="entry name" value="Peptidase_M74"/>
</dbReference>